<dbReference type="Proteomes" id="UP000664534">
    <property type="component" value="Unassembled WGS sequence"/>
</dbReference>
<proteinExistence type="predicted"/>
<sequence>MEEAITQLALICKTRGQLGTLRDLLLRHKQNEVIVRLEDRHGAGKIMEKIHNVTGEDKNLLMEQLRSAHAANRATYLDLQNSPSEESRLATEINRLINRGLAIISGFEKSSYTADILSRKSNRAMRSEVLSAEDAEIHLQALDLSDDIEGFRSTCSICCGEEQIMSVALKQLITAEENTTDFALNFPLAAGQSKQNANMISSQCICFQCALLCPRSIYQEDIVATIPTVCYRGPNKKYINHQLALAITAGLATGASGILQLFMTIIERTMETKLWCAKDSEDVEISSRRQVLDWTLRNLLQRCESRENFSETGQWLDHSIPLAGFNQLLRWYELLDLPIVQGRIEALQKAKLMNLVITDIMNGLLREKDGDKLWTYPFLQLIYKSFNAPIVPRNLGGPASVVSADKFWPKLEEALGQWQDVKRFLAGFDHASRRDVTPRLQTITFWALFTQKGHTTPKTFFANVKSREPLAPAVLNPEAIIAIGPIMDVLSSIFCPTPQAGSKAHFPDETVMPPFVSPFGPSVLHCGQPGCGVKFYAEADLQSKPINALAIRARRANHLSEIYGIERNFISQTGLPDPTQAPKAPTSYHNTLHFSTARTWSQLDLERRQAISEGVSGRNEPAIADFVREVCLEICARNRRGDIYSASVEPEIRSILPSFLEALRIASEKMGLEDNTGMSYSHDWQRGNTVLAKVDYELSL</sequence>
<protein>
    <submittedName>
        <fullName evidence="1">Uncharacterized protein</fullName>
    </submittedName>
</protein>
<organism evidence="1 2">
    <name type="scientific">Imshaugia aleurites</name>
    <dbReference type="NCBI Taxonomy" id="172621"/>
    <lineage>
        <taxon>Eukaryota</taxon>
        <taxon>Fungi</taxon>
        <taxon>Dikarya</taxon>
        <taxon>Ascomycota</taxon>
        <taxon>Pezizomycotina</taxon>
        <taxon>Lecanoromycetes</taxon>
        <taxon>OSLEUM clade</taxon>
        <taxon>Lecanoromycetidae</taxon>
        <taxon>Lecanorales</taxon>
        <taxon>Lecanorineae</taxon>
        <taxon>Parmeliaceae</taxon>
        <taxon>Imshaugia</taxon>
    </lineage>
</organism>
<keyword evidence="2" id="KW-1185">Reference proteome</keyword>
<dbReference type="EMBL" id="CAJPDT010000046">
    <property type="protein sequence ID" value="CAF9927294.1"/>
    <property type="molecule type" value="Genomic_DNA"/>
</dbReference>
<gene>
    <name evidence="1" type="ORF">IMSHALPRED_007176</name>
</gene>
<name>A0A8H3IUM5_9LECA</name>
<dbReference type="OrthoDB" id="3554680at2759"/>
<dbReference type="AlphaFoldDB" id="A0A8H3IUM5"/>
<comment type="caution">
    <text evidence="1">The sequence shown here is derived from an EMBL/GenBank/DDBJ whole genome shotgun (WGS) entry which is preliminary data.</text>
</comment>
<reference evidence="1" key="1">
    <citation type="submission" date="2021-03" db="EMBL/GenBank/DDBJ databases">
        <authorList>
            <person name="Tagirdzhanova G."/>
        </authorList>
    </citation>
    <scope>NUCLEOTIDE SEQUENCE</scope>
</reference>
<accession>A0A8H3IUM5</accession>
<evidence type="ECO:0000313" key="1">
    <source>
        <dbReference type="EMBL" id="CAF9927294.1"/>
    </source>
</evidence>
<evidence type="ECO:0000313" key="2">
    <source>
        <dbReference type="Proteomes" id="UP000664534"/>
    </source>
</evidence>